<keyword evidence="2 4" id="KW-0378">Hydrolase</keyword>
<dbReference type="PANTHER" id="PTHR43794">
    <property type="entry name" value="AMINOHYDROLASE SSNA-RELATED"/>
    <property type="match status" value="1"/>
</dbReference>
<reference evidence="6 7" key="1">
    <citation type="submission" date="2023-04" db="EMBL/GenBank/DDBJ databases">
        <authorList>
            <person name="Hsu D."/>
        </authorList>
    </citation>
    <scope>NUCLEOTIDE SEQUENCE [LARGE SCALE GENOMIC DNA]</scope>
    <source>
        <strain evidence="6 7">MK1</strain>
    </source>
</reference>
<comment type="cofactor">
    <cofactor evidence="4">
        <name>Zn(2+)</name>
        <dbReference type="ChEBI" id="CHEBI:29105"/>
    </cofactor>
    <text evidence="4">Binds 1 zinc ion per subunit.</text>
</comment>
<dbReference type="SUPFAM" id="SSF51338">
    <property type="entry name" value="Composite domain of metallo-dependent hydrolases"/>
    <property type="match status" value="1"/>
</dbReference>
<dbReference type="Pfam" id="PF01979">
    <property type="entry name" value="Amidohydro_1"/>
    <property type="match status" value="1"/>
</dbReference>
<feature type="binding site" evidence="4">
    <location>
        <position position="97"/>
    </location>
    <ligand>
        <name>substrate</name>
    </ligand>
</feature>
<dbReference type="InterPro" id="IPR050287">
    <property type="entry name" value="MTA/SAH_deaminase"/>
</dbReference>
<sequence length="434" mass="47176">MSKILIKNGILLPMEKSLADAGDLYYQGGLFIDGNKIRAVGDIPADWRPDTVIDAAGKVVMPGFVNCHTHAAMTLLRSFADDLPLMQWLEEKIWPLEANLTGDDVYWGTMLAAREMIAGGTTTFADMYFFMDDAAKAVRDSGIRASLSRGMVGMAPNGTHALNESRELVENWQGQANGRITTMLGPHAPYTCPPEYLQKVMKLAEELGTGIHIHVAETKQEVEEITKNYGKTPVKHLAAQGLFNFPVLAAHCVHVDSEEISILANNDVKVVHNPESNMKLASGIAPVPEMLSAGINVALGTDGASSNNNLDMMEEMRSAALLHKVNKEDPTVICSYQALEMATKFGGQALGLPVGVLAPGMKADVILLDFQKPHLYPLHDVPAHVVYAAQAGDVDTVVINGKIVMEQGKVAAIDDEKLFREIRDRAVRLTRPSQ</sequence>
<feature type="binding site" evidence="4">
    <location>
        <position position="68"/>
    </location>
    <ligand>
        <name>Zn(2+)</name>
        <dbReference type="ChEBI" id="CHEBI:29105"/>
    </ligand>
</feature>
<dbReference type="Proteomes" id="UP001329915">
    <property type="component" value="Chromosome"/>
</dbReference>
<evidence type="ECO:0000256" key="1">
    <source>
        <dbReference type="ARBA" id="ARBA00022723"/>
    </source>
</evidence>
<feature type="domain" description="Amidohydrolase-related" evidence="5">
    <location>
        <begin position="59"/>
        <end position="404"/>
    </location>
</feature>
<dbReference type="EMBL" id="CP121694">
    <property type="protein sequence ID" value="WRO22211.1"/>
    <property type="molecule type" value="Genomic_DNA"/>
</dbReference>
<feature type="binding site" evidence="4">
    <location>
        <position position="70"/>
    </location>
    <ligand>
        <name>Zn(2+)</name>
        <dbReference type="ChEBI" id="CHEBI:29105"/>
    </ligand>
</feature>
<evidence type="ECO:0000259" key="5">
    <source>
        <dbReference type="Pfam" id="PF01979"/>
    </source>
</evidence>
<dbReference type="SUPFAM" id="SSF51556">
    <property type="entry name" value="Metallo-dependent hydrolases"/>
    <property type="match status" value="1"/>
</dbReference>
<evidence type="ECO:0000313" key="7">
    <source>
        <dbReference type="Proteomes" id="UP001329915"/>
    </source>
</evidence>
<dbReference type="InterPro" id="IPR011059">
    <property type="entry name" value="Metal-dep_hydrolase_composite"/>
</dbReference>
<comment type="function">
    <text evidence="4">Catalyzes the deamination of 5-methylthioadenosine and S-adenosyl-L-homocysteine into 5-methylthioinosine and S-inosyl-L-homocysteine, respectively. Is also able to deaminate adenosine.</text>
</comment>
<dbReference type="PANTHER" id="PTHR43794:SF11">
    <property type="entry name" value="AMIDOHYDROLASE-RELATED DOMAIN-CONTAINING PROTEIN"/>
    <property type="match status" value="1"/>
</dbReference>
<dbReference type="InterPro" id="IPR023512">
    <property type="entry name" value="Deaminase_MtaD/DadD"/>
</dbReference>
<dbReference type="GO" id="GO:0090614">
    <property type="term" value="F:5'-methylthioadenosine deaminase activity"/>
    <property type="evidence" value="ECO:0007669"/>
    <property type="project" value="UniProtKB-UniRule"/>
</dbReference>
<protein>
    <recommendedName>
        <fullName evidence="4">5-methylthioadenosine/S-adenosylhomocysteine deaminase</fullName>
        <shortName evidence="4">MTA/SAH deaminase</shortName>
        <ecNumber evidence="4">3.5.4.28</ecNumber>
        <ecNumber evidence="4">3.5.4.31</ecNumber>
    </recommendedName>
</protein>
<dbReference type="Gene3D" id="2.30.40.10">
    <property type="entry name" value="Urease, subunit C, domain 1"/>
    <property type="match status" value="1"/>
</dbReference>
<dbReference type="EC" id="3.5.4.31" evidence="4"/>
<dbReference type="CDD" id="cd01298">
    <property type="entry name" value="ATZ_TRZ_like"/>
    <property type="match status" value="1"/>
</dbReference>
<feature type="binding site" evidence="4">
    <location>
        <position position="302"/>
    </location>
    <ligand>
        <name>Zn(2+)</name>
        <dbReference type="ChEBI" id="CHEBI:29105"/>
    </ligand>
</feature>
<proteinExistence type="inferred from homology"/>
<evidence type="ECO:0000256" key="4">
    <source>
        <dbReference type="HAMAP-Rule" id="MF_01281"/>
    </source>
</evidence>
<accession>A0AAU0UM61</accession>
<dbReference type="AlphaFoldDB" id="A0AAU0UM61"/>
<evidence type="ECO:0000256" key="2">
    <source>
        <dbReference type="ARBA" id="ARBA00022801"/>
    </source>
</evidence>
<feature type="binding site" evidence="4">
    <location>
        <position position="187"/>
    </location>
    <ligand>
        <name>substrate</name>
    </ligand>
</feature>
<dbReference type="GO" id="GO:0046872">
    <property type="term" value="F:metal ion binding"/>
    <property type="evidence" value="ECO:0007669"/>
    <property type="project" value="UniProtKB-KW"/>
</dbReference>
<comment type="catalytic activity">
    <reaction evidence="4">
        <text>S-adenosyl-L-homocysteine + H2O + H(+) = S-inosyl-L-homocysteine + NH4(+)</text>
        <dbReference type="Rhea" id="RHEA:20716"/>
        <dbReference type="ChEBI" id="CHEBI:15377"/>
        <dbReference type="ChEBI" id="CHEBI:15378"/>
        <dbReference type="ChEBI" id="CHEBI:28938"/>
        <dbReference type="ChEBI" id="CHEBI:57856"/>
        <dbReference type="ChEBI" id="CHEBI:57985"/>
        <dbReference type="EC" id="3.5.4.28"/>
    </reaction>
</comment>
<feature type="binding site" evidence="4">
    <location>
        <position position="302"/>
    </location>
    <ligand>
        <name>substrate</name>
    </ligand>
</feature>
<dbReference type="KEGG" id="dbc:MFMK1_002036"/>
<comment type="similarity">
    <text evidence="4">Belongs to the metallo-dependent hydrolases superfamily. MTA/SAH deaminase family.</text>
</comment>
<evidence type="ECO:0000256" key="3">
    <source>
        <dbReference type="ARBA" id="ARBA00022833"/>
    </source>
</evidence>
<dbReference type="InterPro" id="IPR006680">
    <property type="entry name" value="Amidohydro-rel"/>
</dbReference>
<comment type="catalytic activity">
    <reaction evidence="4">
        <text>S-methyl-5'-thioadenosine + H2O + H(+) = S-methyl-5'-thioinosine + NH4(+)</text>
        <dbReference type="Rhea" id="RHEA:25025"/>
        <dbReference type="ChEBI" id="CHEBI:15377"/>
        <dbReference type="ChEBI" id="CHEBI:15378"/>
        <dbReference type="ChEBI" id="CHEBI:17509"/>
        <dbReference type="ChEBI" id="CHEBI:28938"/>
        <dbReference type="ChEBI" id="CHEBI:48595"/>
        <dbReference type="EC" id="3.5.4.31"/>
    </reaction>
</comment>
<evidence type="ECO:0000313" key="6">
    <source>
        <dbReference type="EMBL" id="WRO22211.1"/>
    </source>
</evidence>
<keyword evidence="7" id="KW-1185">Reference proteome</keyword>
<dbReference type="FunFam" id="3.20.20.140:FF:000014">
    <property type="entry name" value="5-methylthioadenosine/S-adenosylhomocysteine deaminase"/>
    <property type="match status" value="1"/>
</dbReference>
<dbReference type="HAMAP" id="MF_01281">
    <property type="entry name" value="MTA_SAH_deamin"/>
    <property type="match status" value="1"/>
</dbReference>
<name>A0AAU0UM61_9FIRM</name>
<dbReference type="EC" id="3.5.4.28" evidence="4"/>
<keyword evidence="1 4" id="KW-0479">Metal-binding</keyword>
<dbReference type="GO" id="GO:0050270">
    <property type="term" value="F:S-adenosylhomocysteine deaminase activity"/>
    <property type="evidence" value="ECO:0007669"/>
    <property type="project" value="UniProtKB-UniRule"/>
</dbReference>
<organism evidence="6 7">
    <name type="scientific">Metallumcola ferriviriculae</name>
    <dbReference type="NCBI Taxonomy" id="3039180"/>
    <lineage>
        <taxon>Bacteria</taxon>
        <taxon>Bacillati</taxon>
        <taxon>Bacillota</taxon>
        <taxon>Clostridia</taxon>
        <taxon>Neomoorellales</taxon>
        <taxon>Desulfitibacteraceae</taxon>
        <taxon>Metallumcola</taxon>
    </lineage>
</organism>
<gene>
    <name evidence="4" type="primary">mtaD</name>
    <name evidence="6" type="ORF">MFMK1_002036</name>
</gene>
<keyword evidence="3 4" id="KW-0862">Zinc</keyword>
<comment type="caution">
    <text evidence="4">Lacks conserved residue(s) required for the propagation of feature annotation.</text>
</comment>
<feature type="binding site" evidence="4">
    <location>
        <position position="214"/>
    </location>
    <ligand>
        <name>Zn(2+)</name>
        <dbReference type="ChEBI" id="CHEBI:29105"/>
    </ligand>
</feature>
<feature type="binding site" evidence="4">
    <location>
        <position position="217"/>
    </location>
    <ligand>
        <name>substrate</name>
    </ligand>
</feature>
<dbReference type="InterPro" id="IPR032466">
    <property type="entry name" value="Metal_Hydrolase"/>
</dbReference>
<feature type="binding site" evidence="4">
    <location>
        <position position="149"/>
    </location>
    <ligand>
        <name>substrate</name>
    </ligand>
</feature>
<dbReference type="RefSeq" id="WP_366921629.1">
    <property type="nucleotide sequence ID" value="NZ_CP121694.1"/>
</dbReference>
<dbReference type="Gene3D" id="3.20.20.140">
    <property type="entry name" value="Metal-dependent hydrolases"/>
    <property type="match status" value="1"/>
</dbReference>